<keyword evidence="1" id="KW-0472">Membrane</keyword>
<keyword evidence="1" id="KW-1133">Transmembrane helix</keyword>
<feature type="transmembrane region" description="Helical" evidence="1">
    <location>
        <begin position="398"/>
        <end position="417"/>
    </location>
</feature>
<comment type="caution">
    <text evidence="2">The sequence shown here is derived from an EMBL/GenBank/DDBJ whole genome shotgun (WGS) entry which is preliminary data.</text>
</comment>
<keyword evidence="3" id="KW-1185">Reference proteome</keyword>
<feature type="transmembrane region" description="Helical" evidence="1">
    <location>
        <begin position="196"/>
        <end position="212"/>
    </location>
</feature>
<feature type="transmembrane region" description="Helical" evidence="1">
    <location>
        <begin position="79"/>
        <end position="96"/>
    </location>
</feature>
<keyword evidence="1" id="KW-0812">Transmembrane</keyword>
<sequence>MPREQHANNHEVVMRSVADKVVLFFLFGWPLIDVINGAVVYYGYDIGSVSAAYKTLFFLVLMLFLIVRSVGEKQTQKISLFLSAIVLCVLYHHVSSGVNTESISWAVRALLAISIYFYFLRDNSYGLRKYLYLYLPVWYLLVAGFNVVLGNIGIGEPQYSNGVGGKGFFIAGNELSFFLLASISILMLAIVNKLKYPGLTLLTFVASVIFTLQGTKTTLAGFLCIVSFISIYLYIKPLRIFKGAGLVGVALLAVVMAMKAPDWMGDLTVSENPSDSSSISVAEAEIADASVVEQKPKPTVLDRWQHFAKEKGIAFLILSGRSEFWDKAYDEKVRHFSPLDHVLGIGGEAFDIHRIEMDPLDIFVVYGILGLFVFYFLMYRMFYCSFRILRYSPMEGSLLLAVSLLFLLVSIVAGHVVNSGVSSSVLAIAALYYEKRRNESVMVSV</sequence>
<gene>
    <name evidence="2" type="ORF">GCM10010082_24790</name>
</gene>
<evidence type="ECO:0008006" key="4">
    <source>
        <dbReference type="Google" id="ProtNLM"/>
    </source>
</evidence>
<evidence type="ECO:0000313" key="2">
    <source>
        <dbReference type="EMBL" id="GHC29862.1"/>
    </source>
</evidence>
<dbReference type="Proteomes" id="UP000604243">
    <property type="component" value="Unassembled WGS sequence"/>
</dbReference>
<reference evidence="3" key="1">
    <citation type="journal article" date="2019" name="Int. J. Syst. Evol. Microbiol.">
        <title>The Global Catalogue of Microorganisms (GCM) 10K type strain sequencing project: providing services to taxonomists for standard genome sequencing and annotation.</title>
        <authorList>
            <consortium name="The Broad Institute Genomics Platform"/>
            <consortium name="The Broad Institute Genome Sequencing Center for Infectious Disease"/>
            <person name="Wu L."/>
            <person name="Ma J."/>
        </authorList>
    </citation>
    <scope>NUCLEOTIDE SEQUENCE [LARGE SCALE GENOMIC DNA]</scope>
    <source>
        <strain evidence="3">KCTC 42082</strain>
    </source>
</reference>
<feature type="transmembrane region" description="Helical" evidence="1">
    <location>
        <begin position="21"/>
        <end position="44"/>
    </location>
</feature>
<feature type="transmembrane region" description="Helical" evidence="1">
    <location>
        <begin position="50"/>
        <end position="67"/>
    </location>
</feature>
<dbReference type="EMBL" id="BMZM01000003">
    <property type="protein sequence ID" value="GHC29862.1"/>
    <property type="molecule type" value="Genomic_DNA"/>
</dbReference>
<feature type="transmembrane region" description="Helical" evidence="1">
    <location>
        <begin position="131"/>
        <end position="155"/>
    </location>
</feature>
<feature type="transmembrane region" description="Helical" evidence="1">
    <location>
        <begin position="240"/>
        <end position="258"/>
    </location>
</feature>
<feature type="transmembrane region" description="Helical" evidence="1">
    <location>
        <begin position="167"/>
        <end position="189"/>
    </location>
</feature>
<feature type="transmembrane region" description="Helical" evidence="1">
    <location>
        <begin position="363"/>
        <end position="386"/>
    </location>
</feature>
<feature type="transmembrane region" description="Helical" evidence="1">
    <location>
        <begin position="102"/>
        <end position="119"/>
    </location>
</feature>
<accession>A0ABQ3FMJ3</accession>
<proteinExistence type="predicted"/>
<protein>
    <recommendedName>
        <fullName evidence="4">O-antigen ligase domain-containing protein</fullName>
    </recommendedName>
</protein>
<name>A0ABQ3FMJ3_9GAMM</name>
<organism evidence="2 3">
    <name type="scientific">Kushneria pakistanensis</name>
    <dbReference type="NCBI Taxonomy" id="1508770"/>
    <lineage>
        <taxon>Bacteria</taxon>
        <taxon>Pseudomonadati</taxon>
        <taxon>Pseudomonadota</taxon>
        <taxon>Gammaproteobacteria</taxon>
        <taxon>Oceanospirillales</taxon>
        <taxon>Halomonadaceae</taxon>
        <taxon>Kushneria</taxon>
    </lineage>
</organism>
<evidence type="ECO:0000256" key="1">
    <source>
        <dbReference type="SAM" id="Phobius"/>
    </source>
</evidence>
<feature type="transmembrane region" description="Helical" evidence="1">
    <location>
        <begin position="218"/>
        <end position="235"/>
    </location>
</feature>
<evidence type="ECO:0000313" key="3">
    <source>
        <dbReference type="Proteomes" id="UP000604243"/>
    </source>
</evidence>